<name>A0A645GUS2_9ZZZZ</name>
<comment type="caution">
    <text evidence="1">The sequence shown here is derived from an EMBL/GenBank/DDBJ whole genome shotgun (WGS) entry which is preliminary data.</text>
</comment>
<dbReference type="EMBL" id="VSSQ01081782">
    <property type="protein sequence ID" value="MPN30611.1"/>
    <property type="molecule type" value="Genomic_DNA"/>
</dbReference>
<sequence>MQAAAIDGSQAQWCRPQRVDPFAISKEIAGIFQRFGQAQHGALVQAGLLGQLRECEAAVLIGEGR</sequence>
<evidence type="ECO:0000313" key="1">
    <source>
        <dbReference type="EMBL" id="MPN30611.1"/>
    </source>
</evidence>
<protein>
    <submittedName>
        <fullName evidence="1">Uncharacterized protein</fullName>
    </submittedName>
</protein>
<reference evidence="1" key="1">
    <citation type="submission" date="2019-08" db="EMBL/GenBank/DDBJ databases">
        <authorList>
            <person name="Kucharzyk K."/>
            <person name="Murdoch R.W."/>
            <person name="Higgins S."/>
            <person name="Loffler F."/>
        </authorList>
    </citation>
    <scope>NUCLEOTIDE SEQUENCE</scope>
</reference>
<gene>
    <name evidence="1" type="ORF">SDC9_178082</name>
</gene>
<organism evidence="1">
    <name type="scientific">bioreactor metagenome</name>
    <dbReference type="NCBI Taxonomy" id="1076179"/>
    <lineage>
        <taxon>unclassified sequences</taxon>
        <taxon>metagenomes</taxon>
        <taxon>ecological metagenomes</taxon>
    </lineage>
</organism>
<proteinExistence type="predicted"/>
<dbReference type="AlphaFoldDB" id="A0A645GUS2"/>
<accession>A0A645GUS2</accession>